<name>A0A285IC46_9GAMM</name>
<feature type="chain" id="PRO_5012448005" evidence="2">
    <location>
        <begin position="19"/>
        <end position="190"/>
    </location>
</feature>
<dbReference type="Proteomes" id="UP000219353">
    <property type="component" value="Unassembled WGS sequence"/>
</dbReference>
<dbReference type="RefSeq" id="WP_097110120.1">
    <property type="nucleotide sequence ID" value="NZ_OBEB01000001.1"/>
</dbReference>
<accession>A0A285IC46</accession>
<dbReference type="NCBIfam" id="TIGR02595">
    <property type="entry name" value="PEP_CTERM"/>
    <property type="match status" value="1"/>
</dbReference>
<organism evidence="3 4">
    <name type="scientific">Arsukibacterium tuosuense</name>
    <dbReference type="NCBI Taxonomy" id="1323745"/>
    <lineage>
        <taxon>Bacteria</taxon>
        <taxon>Pseudomonadati</taxon>
        <taxon>Pseudomonadota</taxon>
        <taxon>Gammaproteobacteria</taxon>
        <taxon>Chromatiales</taxon>
        <taxon>Chromatiaceae</taxon>
        <taxon>Arsukibacterium</taxon>
    </lineage>
</organism>
<evidence type="ECO:0000313" key="3">
    <source>
        <dbReference type="EMBL" id="SNY45503.1"/>
    </source>
</evidence>
<feature type="transmembrane region" description="Helical" evidence="1">
    <location>
        <begin position="166"/>
        <end position="183"/>
    </location>
</feature>
<keyword evidence="1" id="KW-0472">Membrane</keyword>
<reference evidence="4" key="1">
    <citation type="submission" date="2017-09" db="EMBL/GenBank/DDBJ databases">
        <authorList>
            <person name="Varghese N."/>
            <person name="Submissions S."/>
        </authorList>
    </citation>
    <scope>NUCLEOTIDE SEQUENCE [LARGE SCALE GENOMIC DNA]</scope>
    <source>
        <strain evidence="4">CGMCC 1.12461</strain>
    </source>
</reference>
<evidence type="ECO:0000256" key="1">
    <source>
        <dbReference type="SAM" id="Phobius"/>
    </source>
</evidence>
<sequence>MKSIVLALCLLFSGLSHATLIQLATERSDYQIGETIVVSLSVSDVTETLGGFWAEILYPTSALSLLDWQFGEGFDDGFGSSPFADHDASSGTLYLEEYADLWADESILEGLQGSSFVLATFSFLATEAGNILLSFNPAEFGAINFDNDFIDVSTADLNFTVNAVQVPVPTTAILMIAGMALLLRRKQLNN</sequence>
<dbReference type="AlphaFoldDB" id="A0A285IC46"/>
<keyword evidence="1" id="KW-1133">Transmembrane helix</keyword>
<proteinExistence type="predicted"/>
<feature type="signal peptide" evidence="2">
    <location>
        <begin position="1"/>
        <end position="18"/>
    </location>
</feature>
<gene>
    <name evidence="3" type="ORF">SAMN06297280_0907</name>
</gene>
<dbReference type="SUPFAM" id="SSF49384">
    <property type="entry name" value="Carbohydrate-binding domain"/>
    <property type="match status" value="1"/>
</dbReference>
<dbReference type="OrthoDB" id="5767723at2"/>
<dbReference type="InterPro" id="IPR013424">
    <property type="entry name" value="Ice-binding_C"/>
</dbReference>
<dbReference type="EMBL" id="OBEB01000001">
    <property type="protein sequence ID" value="SNY45503.1"/>
    <property type="molecule type" value="Genomic_DNA"/>
</dbReference>
<dbReference type="GO" id="GO:0030246">
    <property type="term" value="F:carbohydrate binding"/>
    <property type="evidence" value="ECO:0007669"/>
    <property type="project" value="InterPro"/>
</dbReference>
<keyword evidence="2" id="KW-0732">Signal</keyword>
<dbReference type="InterPro" id="IPR008965">
    <property type="entry name" value="CBM2/CBM3_carb-bd_dom_sf"/>
</dbReference>
<dbReference type="Gene3D" id="2.60.40.680">
    <property type="match status" value="1"/>
</dbReference>
<keyword evidence="1" id="KW-0812">Transmembrane</keyword>
<evidence type="ECO:0000256" key="2">
    <source>
        <dbReference type="SAM" id="SignalP"/>
    </source>
</evidence>
<keyword evidence="4" id="KW-1185">Reference proteome</keyword>
<evidence type="ECO:0000313" key="4">
    <source>
        <dbReference type="Proteomes" id="UP000219353"/>
    </source>
</evidence>
<protein>
    <submittedName>
        <fullName evidence="3">PEP-CTERM protein-sorting domain-containing protein</fullName>
    </submittedName>
</protein>